<reference evidence="5 6" key="1">
    <citation type="submission" date="2021-04" db="EMBL/GenBank/DDBJ databases">
        <title>Ruania sp. nov., isolated from sandy soil of mangrove forest.</title>
        <authorList>
            <person name="Ge X."/>
            <person name="Huang R."/>
            <person name="Liu W."/>
        </authorList>
    </citation>
    <scope>NUCLEOTIDE SEQUENCE [LARGE SCALE GENOMIC DNA]</scope>
    <source>
        <strain evidence="5 6">N2-46</strain>
    </source>
</reference>
<evidence type="ECO:0000313" key="5">
    <source>
        <dbReference type="EMBL" id="MBZ2194586.1"/>
    </source>
</evidence>
<dbReference type="Proteomes" id="UP000826651">
    <property type="component" value="Unassembled WGS sequence"/>
</dbReference>
<keyword evidence="6" id="KW-1185">Reference proteome</keyword>
<evidence type="ECO:0000259" key="4">
    <source>
        <dbReference type="PROSITE" id="PS50173"/>
    </source>
</evidence>
<proteinExistence type="inferred from homology"/>
<feature type="domain" description="UmuC" evidence="4">
    <location>
        <begin position="59"/>
        <end position="174"/>
    </location>
</feature>
<organism evidence="5 6">
    <name type="scientific">Occultella gossypii</name>
    <dbReference type="NCBI Taxonomy" id="2800820"/>
    <lineage>
        <taxon>Bacteria</taxon>
        <taxon>Bacillati</taxon>
        <taxon>Actinomycetota</taxon>
        <taxon>Actinomycetes</taxon>
        <taxon>Micrococcales</taxon>
        <taxon>Ruaniaceae</taxon>
        <taxon>Occultella</taxon>
    </lineage>
</organism>
<dbReference type="CDD" id="cd03468">
    <property type="entry name" value="PolY_like"/>
    <property type="match status" value="1"/>
</dbReference>
<dbReference type="PANTHER" id="PTHR35369:SF2">
    <property type="entry name" value="BLR3025 PROTEIN"/>
    <property type="match status" value="1"/>
</dbReference>
<dbReference type="EMBL" id="JAGSHT010000001">
    <property type="protein sequence ID" value="MBZ2194586.1"/>
    <property type="molecule type" value="Genomic_DNA"/>
</dbReference>
<keyword evidence="2" id="KW-0227">DNA damage</keyword>
<dbReference type="Gene3D" id="3.40.1170.60">
    <property type="match status" value="1"/>
</dbReference>
<comment type="similarity">
    <text evidence="1">Belongs to the DNA polymerase type-Y family.</text>
</comment>
<name>A0ABS7S2K8_9MICO</name>
<dbReference type="InterPro" id="IPR043128">
    <property type="entry name" value="Rev_trsase/Diguanyl_cyclase"/>
</dbReference>
<sequence length="568" mass="60421">MGAAEQLPPPGPAPEGVPLTESATRLAVLWVPDWPIAAAVAEGLIGAHQSAVLHDGRGVTAVSARARAQGVRRGMRRRTAQGLCPDLVLLPADEARDVRAFEPLVQGVEEVVPQVQVMRPGVIAVGARGPSRYLGSEEAVAEALVGAVAQASGAEAQVGIADGLLAALLAARTSTVVPPGRSARFLAPRDVRDLIYITTTRQSRAAYTDLVDLLRRLGLSTLADLATMRTAHVLPRFGELGVQAQRLARGLDAYPPQTHRPEPDITTHAELDPPAQRIDTAAFAARRLAEELQSRMVRRGVVCARLRVSARAENGAELTRTWRIDGALTATELTDRVRWQLEGWLSGRSGQPPSAALTHLELAAEEISPAAAVQDGLWGRVGRGQVQADRAVLRVQGLIGAEGVLAPVLEGGRSPRDRVRLVTWGDELRPLRDPEAPWPGQIPRPLPATVPAEPAPARLVDAQGDPVRVGRRGELEGDPALVEVRRATRTASTGTVRATGTVRGAGAARGTGTVANAHPITGWAGPWPVHERWWSGTEPRTYLQVVTEGGALLLAGEGGRWWVEGVYD</sequence>
<dbReference type="Pfam" id="PF00817">
    <property type="entry name" value="IMS"/>
    <property type="match status" value="1"/>
</dbReference>
<dbReference type="Gene3D" id="3.30.70.270">
    <property type="match status" value="1"/>
</dbReference>
<accession>A0ABS7S2K8</accession>
<gene>
    <name evidence="5" type="ORF">KCQ71_00350</name>
</gene>
<dbReference type="RefSeq" id="WP_283248553.1">
    <property type="nucleotide sequence ID" value="NZ_JAGSHT010000001.1"/>
</dbReference>
<dbReference type="InterPro" id="IPR043502">
    <property type="entry name" value="DNA/RNA_pol_sf"/>
</dbReference>
<dbReference type="PANTHER" id="PTHR35369">
    <property type="entry name" value="BLR3025 PROTEIN-RELATED"/>
    <property type="match status" value="1"/>
</dbReference>
<evidence type="ECO:0000256" key="3">
    <source>
        <dbReference type="ARBA" id="ARBA00025589"/>
    </source>
</evidence>
<dbReference type="InterPro" id="IPR050356">
    <property type="entry name" value="SulA_CellDiv_inhibitor"/>
</dbReference>
<evidence type="ECO:0000256" key="1">
    <source>
        <dbReference type="ARBA" id="ARBA00010945"/>
    </source>
</evidence>
<comment type="caution">
    <text evidence="5">The sequence shown here is derived from an EMBL/GenBank/DDBJ whole genome shotgun (WGS) entry which is preliminary data.</text>
</comment>
<comment type="function">
    <text evidence="3">Poorly processive, error-prone DNA polymerase involved in untargeted mutagenesis. Copies undamaged DNA at stalled replication forks, which arise in vivo from mismatched or misaligned primer ends. These misaligned primers can be extended by PolIV. Exhibits no 3'-5' exonuclease (proofreading) activity. May be involved in translesional synthesis, in conjunction with the beta clamp from PolIII.</text>
</comment>
<dbReference type="InterPro" id="IPR001126">
    <property type="entry name" value="UmuC"/>
</dbReference>
<dbReference type="SUPFAM" id="SSF56672">
    <property type="entry name" value="DNA/RNA polymerases"/>
    <property type="match status" value="1"/>
</dbReference>
<protein>
    <submittedName>
        <fullName evidence="5">DNA polymerase Y family protein</fullName>
    </submittedName>
</protein>
<evidence type="ECO:0000313" key="6">
    <source>
        <dbReference type="Proteomes" id="UP000826651"/>
    </source>
</evidence>
<evidence type="ECO:0000256" key="2">
    <source>
        <dbReference type="ARBA" id="ARBA00022763"/>
    </source>
</evidence>
<dbReference type="PROSITE" id="PS50173">
    <property type="entry name" value="UMUC"/>
    <property type="match status" value="1"/>
</dbReference>